<dbReference type="AlphaFoldDB" id="A0A062XX41"/>
<accession>A0A062XX41</accession>
<protein>
    <recommendedName>
        <fullName evidence="6">Extracellular solute-binding protein</fullName>
    </recommendedName>
</protein>
<dbReference type="GO" id="GO:0042956">
    <property type="term" value="P:maltodextrin transmembrane transport"/>
    <property type="evidence" value="ECO:0007669"/>
    <property type="project" value="TreeGrafter"/>
</dbReference>
<sequence length="399" mass="42278">MGSPWRAWGEPFRTRLQGGVAVLFLASTLACHTPESSPSLSLLTSLSPSDVEALQKELHSLTGPSGTARVKVRSVPPRVFEEAVEVFTPHTEGGGWDLAVVPTTWLARLEKRQAILEVPVHQVQKLSQAVSPLALLAASAQGKTLGYPLSVDVPALFVNPRFFPQVPTSLMALVASPLPPGVLPLGLDLRSPSQVFPLLSSGNGTPTNPDVTAAIQALKGLMANMGSAAPLSLHLWTVPFAESAQAQLFVEGKLAAFVGGPRAAALMEKVKAPYLVVPIPPLCEGCQAPKPWAQVTAVVVNSLCPFPDLAQKLALELTLPDRNVRLNAAMNTLPVVGRGEESKILAQSPSLFGFQRALDTATVVTLDEASPAWQQWELALGHLTEEQTKVQTAKAGVTP</sequence>
<dbReference type="GO" id="GO:0015768">
    <property type="term" value="P:maltose transport"/>
    <property type="evidence" value="ECO:0007669"/>
    <property type="project" value="TreeGrafter"/>
</dbReference>
<gene>
    <name evidence="4" type="ORF">EG19_01865</name>
</gene>
<dbReference type="PANTHER" id="PTHR30061:SF50">
    <property type="entry name" value="MALTOSE_MALTODEXTRIN-BINDING PERIPLASMIC PROTEIN"/>
    <property type="match status" value="1"/>
</dbReference>
<dbReference type="Pfam" id="PF13416">
    <property type="entry name" value="SBP_bac_8"/>
    <property type="match status" value="1"/>
</dbReference>
<organism evidence="4 5">
    <name type="scientific">Thermoanaerobaculum aquaticum</name>
    <dbReference type="NCBI Taxonomy" id="1312852"/>
    <lineage>
        <taxon>Bacteria</taxon>
        <taxon>Pseudomonadati</taxon>
        <taxon>Acidobacteriota</taxon>
        <taxon>Thermoanaerobaculia</taxon>
        <taxon>Thermoanaerobaculales</taxon>
        <taxon>Thermoanaerobaculaceae</taxon>
        <taxon>Thermoanaerobaculum</taxon>
    </lineage>
</organism>
<keyword evidence="2" id="KW-0813">Transport</keyword>
<name>A0A062XX41_9BACT</name>
<dbReference type="PANTHER" id="PTHR30061">
    <property type="entry name" value="MALTOSE-BINDING PERIPLASMIC PROTEIN"/>
    <property type="match status" value="1"/>
</dbReference>
<keyword evidence="5" id="KW-1185">Reference proteome</keyword>
<dbReference type="SUPFAM" id="SSF53850">
    <property type="entry name" value="Periplasmic binding protein-like II"/>
    <property type="match status" value="1"/>
</dbReference>
<dbReference type="Proteomes" id="UP000027284">
    <property type="component" value="Unassembled WGS sequence"/>
</dbReference>
<evidence type="ECO:0000256" key="2">
    <source>
        <dbReference type="ARBA" id="ARBA00022448"/>
    </source>
</evidence>
<dbReference type="STRING" id="1312852.EG19_01865"/>
<comment type="similarity">
    <text evidence="1">Belongs to the bacterial solute-binding protein 1 family.</text>
</comment>
<dbReference type="InterPro" id="IPR006059">
    <property type="entry name" value="SBP"/>
</dbReference>
<evidence type="ECO:0000313" key="4">
    <source>
        <dbReference type="EMBL" id="KDA53969.1"/>
    </source>
</evidence>
<evidence type="ECO:0008006" key="6">
    <source>
        <dbReference type="Google" id="ProtNLM"/>
    </source>
</evidence>
<evidence type="ECO:0000256" key="1">
    <source>
        <dbReference type="ARBA" id="ARBA00008520"/>
    </source>
</evidence>
<dbReference type="GO" id="GO:1901982">
    <property type="term" value="F:maltose binding"/>
    <property type="evidence" value="ECO:0007669"/>
    <property type="project" value="TreeGrafter"/>
</dbReference>
<proteinExistence type="inferred from homology"/>
<keyword evidence="3" id="KW-0732">Signal</keyword>
<reference evidence="4 5" key="1">
    <citation type="submission" date="2014-04" db="EMBL/GenBank/DDBJ databases">
        <title>The Genome Sequence of Thermoanaerobaculum aquaticum MP-01, The First Cultivated Group 23 Acidobacterium.</title>
        <authorList>
            <person name="Stamps B.W."/>
            <person name="Losey N.A."/>
            <person name="Lawson P.A."/>
            <person name="Stevenson B.S."/>
        </authorList>
    </citation>
    <scope>NUCLEOTIDE SEQUENCE [LARGE SCALE GENOMIC DNA]</scope>
    <source>
        <strain evidence="4 5">MP-01</strain>
    </source>
</reference>
<dbReference type="RefSeq" id="WP_038048607.1">
    <property type="nucleotide sequence ID" value="NZ_JMFG01000015.1"/>
</dbReference>
<dbReference type="PROSITE" id="PS51257">
    <property type="entry name" value="PROKAR_LIPOPROTEIN"/>
    <property type="match status" value="1"/>
</dbReference>
<dbReference type="GO" id="GO:0055052">
    <property type="term" value="C:ATP-binding cassette (ABC) transporter complex, substrate-binding subunit-containing"/>
    <property type="evidence" value="ECO:0007669"/>
    <property type="project" value="TreeGrafter"/>
</dbReference>
<evidence type="ECO:0000256" key="3">
    <source>
        <dbReference type="ARBA" id="ARBA00022729"/>
    </source>
</evidence>
<comment type="caution">
    <text evidence="4">The sequence shown here is derived from an EMBL/GenBank/DDBJ whole genome shotgun (WGS) entry which is preliminary data.</text>
</comment>
<dbReference type="EMBL" id="JMFG01000015">
    <property type="protein sequence ID" value="KDA53969.1"/>
    <property type="molecule type" value="Genomic_DNA"/>
</dbReference>
<evidence type="ECO:0000313" key="5">
    <source>
        <dbReference type="Proteomes" id="UP000027284"/>
    </source>
</evidence>
<dbReference type="Gene3D" id="3.40.190.10">
    <property type="entry name" value="Periplasmic binding protein-like II"/>
    <property type="match status" value="2"/>
</dbReference>